<dbReference type="PRINTS" id="PR00455">
    <property type="entry name" value="HTHTETR"/>
</dbReference>
<gene>
    <name evidence="4" type="ORF">GCM10023338_08090</name>
</gene>
<name>A0ABP9MLJ5_9GAMM</name>
<dbReference type="Gene3D" id="1.10.10.60">
    <property type="entry name" value="Homeodomain-like"/>
    <property type="match status" value="1"/>
</dbReference>
<accession>A0ABP9MLJ5</accession>
<dbReference type="InterPro" id="IPR050624">
    <property type="entry name" value="HTH-type_Tx_Regulator"/>
</dbReference>
<dbReference type="InterPro" id="IPR023772">
    <property type="entry name" value="DNA-bd_HTH_TetR-type_CS"/>
</dbReference>
<dbReference type="EMBL" id="BAABKE010000002">
    <property type="protein sequence ID" value="GAA5097026.1"/>
    <property type="molecule type" value="Genomic_DNA"/>
</dbReference>
<feature type="domain" description="HTH tetR-type" evidence="3">
    <location>
        <begin position="8"/>
        <end position="68"/>
    </location>
</feature>
<evidence type="ECO:0000256" key="1">
    <source>
        <dbReference type="ARBA" id="ARBA00023125"/>
    </source>
</evidence>
<dbReference type="RefSeq" id="WP_077924912.1">
    <property type="nucleotide sequence ID" value="NZ_BAABKE010000002.1"/>
</dbReference>
<dbReference type="Proteomes" id="UP001500631">
    <property type="component" value="Unassembled WGS sequence"/>
</dbReference>
<organism evidence="4 5">
    <name type="scientific">Wohlfahrtiimonas larvae</name>
    <dbReference type="NCBI Taxonomy" id="1157986"/>
    <lineage>
        <taxon>Bacteria</taxon>
        <taxon>Pseudomonadati</taxon>
        <taxon>Pseudomonadota</taxon>
        <taxon>Gammaproteobacteria</taxon>
        <taxon>Cardiobacteriales</taxon>
        <taxon>Ignatzschineriaceae</taxon>
        <taxon>Wohlfahrtiimonas</taxon>
    </lineage>
</organism>
<proteinExistence type="predicted"/>
<dbReference type="Pfam" id="PF00440">
    <property type="entry name" value="TetR_N"/>
    <property type="match status" value="1"/>
</dbReference>
<evidence type="ECO:0000256" key="2">
    <source>
        <dbReference type="PROSITE-ProRule" id="PRU00335"/>
    </source>
</evidence>
<evidence type="ECO:0000313" key="5">
    <source>
        <dbReference type="Proteomes" id="UP001500631"/>
    </source>
</evidence>
<dbReference type="PROSITE" id="PS50977">
    <property type="entry name" value="HTH_TETR_2"/>
    <property type="match status" value="1"/>
</dbReference>
<evidence type="ECO:0000313" key="4">
    <source>
        <dbReference type="EMBL" id="GAA5097026.1"/>
    </source>
</evidence>
<keyword evidence="5" id="KW-1185">Reference proteome</keyword>
<evidence type="ECO:0000259" key="3">
    <source>
        <dbReference type="PROSITE" id="PS50977"/>
    </source>
</evidence>
<dbReference type="Gene3D" id="1.10.357.10">
    <property type="entry name" value="Tetracycline Repressor, domain 2"/>
    <property type="match status" value="1"/>
</dbReference>
<protein>
    <submittedName>
        <fullName evidence="4">TetR/AcrR family transcriptional regulator</fullName>
    </submittedName>
</protein>
<feature type="DNA-binding region" description="H-T-H motif" evidence="2">
    <location>
        <begin position="31"/>
        <end position="50"/>
    </location>
</feature>
<dbReference type="PANTHER" id="PTHR43479">
    <property type="entry name" value="ACREF/ENVCD OPERON REPRESSOR-RELATED"/>
    <property type="match status" value="1"/>
</dbReference>
<dbReference type="InterPro" id="IPR009057">
    <property type="entry name" value="Homeodomain-like_sf"/>
</dbReference>
<dbReference type="PANTHER" id="PTHR43479:SF11">
    <property type="entry name" value="ACREF_ENVCD OPERON REPRESSOR-RELATED"/>
    <property type="match status" value="1"/>
</dbReference>
<dbReference type="InterPro" id="IPR001647">
    <property type="entry name" value="HTH_TetR"/>
</dbReference>
<keyword evidence="1 2" id="KW-0238">DNA-binding</keyword>
<dbReference type="PROSITE" id="PS01081">
    <property type="entry name" value="HTH_TETR_1"/>
    <property type="match status" value="1"/>
</dbReference>
<comment type="caution">
    <text evidence="4">The sequence shown here is derived from an EMBL/GenBank/DDBJ whole genome shotgun (WGS) entry which is preliminary data.</text>
</comment>
<dbReference type="SUPFAM" id="SSF46689">
    <property type="entry name" value="Homeodomain-like"/>
    <property type="match status" value="1"/>
</dbReference>
<reference evidence="5" key="1">
    <citation type="journal article" date="2019" name="Int. J. Syst. Evol. Microbiol.">
        <title>The Global Catalogue of Microorganisms (GCM) 10K type strain sequencing project: providing services to taxonomists for standard genome sequencing and annotation.</title>
        <authorList>
            <consortium name="The Broad Institute Genomics Platform"/>
            <consortium name="The Broad Institute Genome Sequencing Center for Infectious Disease"/>
            <person name="Wu L."/>
            <person name="Ma J."/>
        </authorList>
    </citation>
    <scope>NUCLEOTIDE SEQUENCE [LARGE SCALE GENOMIC DNA]</scope>
    <source>
        <strain evidence="5">JCM 18424</strain>
    </source>
</reference>
<sequence length="189" mass="22198">MKVTKTYDERHAEILEISLQLFIKQGMKETTVNDIVKAVNIAKGTFYHYFESKDDLILMLRANYMRGFLALTADYIAQCKSSDWHGKIHAWCMGSIQHYYDHKEEHDALFHQNHHVEDRQDRTTIVRFLESLIIEGNDVKAWQVESPDLAALLIYHGMHLALDECKNDDFDSLKEIAERFYQLFIKMLA</sequence>